<evidence type="ECO:0000313" key="4">
    <source>
        <dbReference type="Proteomes" id="UP000054560"/>
    </source>
</evidence>
<dbReference type="PANTHER" id="PTHR14969">
    <property type="entry name" value="SPHINGOSINE-1-PHOSPHATE PHOSPHOHYDROLASE"/>
    <property type="match status" value="1"/>
</dbReference>
<feature type="transmembrane region" description="Helical" evidence="1">
    <location>
        <begin position="173"/>
        <end position="193"/>
    </location>
</feature>
<feature type="domain" description="Phosphatidic acid phosphatase type 2/haloperoxidase" evidence="2">
    <location>
        <begin position="48"/>
        <end position="160"/>
    </location>
</feature>
<dbReference type="OrthoDB" id="6416209at2759"/>
<dbReference type="SUPFAM" id="SSF48317">
    <property type="entry name" value="Acid phosphatase/Vanadium-dependent haloperoxidase"/>
    <property type="match status" value="1"/>
</dbReference>
<accession>A0A0L0FZZ2</accession>
<evidence type="ECO:0000259" key="2">
    <source>
        <dbReference type="SMART" id="SM00014"/>
    </source>
</evidence>
<dbReference type="InterPro" id="IPR000326">
    <property type="entry name" value="PAP2/HPO"/>
</dbReference>
<sequence length="303" mass="33249">MCTCIRDLIKTLQTHYPLSGVPLFSMVGSGLVTLLMNIYARWMMPGDIGWRLSFVASEMLCVNGLAKAYLKGPRPYWMDDKIKTLDPTLETSYGFPSGHVMGLYVVWGILAWHVGGVFTFTLWAVMTILVAYSRVYTGAHFLHDVVGGCILGTVLLATDILNEHYVLKSGQRGSFIEATILITWALVAFTGVIKLAADINGRVKLAMVYEGVSGAGFSLGLAVSHLLEAFNPLDCVENPPMPLHLCLVGLITVVALDKAGKQLTEYEDGTRDMTSLALQALVYAALMVWSTYLWPRLVFQCSV</sequence>
<keyword evidence="1" id="KW-1133">Transmembrane helix</keyword>
<feature type="transmembrane region" description="Helical" evidence="1">
    <location>
        <begin position="20"/>
        <end position="40"/>
    </location>
</feature>
<dbReference type="AlphaFoldDB" id="A0A0L0FZZ2"/>
<reference evidence="3 4" key="1">
    <citation type="submission" date="2011-02" db="EMBL/GenBank/DDBJ databases">
        <title>The Genome Sequence of Sphaeroforma arctica JP610.</title>
        <authorList>
            <consortium name="The Broad Institute Genome Sequencing Platform"/>
            <person name="Russ C."/>
            <person name="Cuomo C."/>
            <person name="Young S.K."/>
            <person name="Zeng Q."/>
            <person name="Gargeya S."/>
            <person name="Alvarado L."/>
            <person name="Berlin A."/>
            <person name="Chapman S.B."/>
            <person name="Chen Z."/>
            <person name="Freedman E."/>
            <person name="Gellesch M."/>
            <person name="Goldberg J."/>
            <person name="Griggs A."/>
            <person name="Gujja S."/>
            <person name="Heilman E."/>
            <person name="Heiman D."/>
            <person name="Howarth C."/>
            <person name="Mehta T."/>
            <person name="Neiman D."/>
            <person name="Pearson M."/>
            <person name="Roberts A."/>
            <person name="Saif S."/>
            <person name="Shea T."/>
            <person name="Shenoy N."/>
            <person name="Sisk P."/>
            <person name="Stolte C."/>
            <person name="Sykes S."/>
            <person name="White J."/>
            <person name="Yandava C."/>
            <person name="Burger G."/>
            <person name="Gray M.W."/>
            <person name="Holland P.W.H."/>
            <person name="King N."/>
            <person name="Lang F.B.F."/>
            <person name="Roger A.J."/>
            <person name="Ruiz-Trillo I."/>
            <person name="Haas B."/>
            <person name="Nusbaum C."/>
            <person name="Birren B."/>
        </authorList>
    </citation>
    <scope>NUCLEOTIDE SEQUENCE [LARGE SCALE GENOMIC DNA]</scope>
    <source>
        <strain evidence="3 4">JP610</strain>
    </source>
</reference>
<dbReference type="SMART" id="SM00014">
    <property type="entry name" value="acidPPc"/>
    <property type="match status" value="1"/>
</dbReference>
<feature type="transmembrane region" description="Helical" evidence="1">
    <location>
        <begin position="276"/>
        <end position="294"/>
    </location>
</feature>
<name>A0A0L0FZZ2_9EUKA</name>
<keyword evidence="4" id="KW-1185">Reference proteome</keyword>
<feature type="transmembrane region" description="Helical" evidence="1">
    <location>
        <begin position="104"/>
        <end position="129"/>
    </location>
</feature>
<dbReference type="CDD" id="cd01610">
    <property type="entry name" value="PAP2_like"/>
    <property type="match status" value="1"/>
</dbReference>
<keyword evidence="1" id="KW-0812">Transmembrane</keyword>
<dbReference type="PANTHER" id="PTHR14969:SF13">
    <property type="entry name" value="AT30094P"/>
    <property type="match status" value="1"/>
</dbReference>
<evidence type="ECO:0000256" key="1">
    <source>
        <dbReference type="SAM" id="Phobius"/>
    </source>
</evidence>
<dbReference type="EMBL" id="KQ241953">
    <property type="protein sequence ID" value="KNC82164.1"/>
    <property type="molecule type" value="Genomic_DNA"/>
</dbReference>
<evidence type="ECO:0000313" key="3">
    <source>
        <dbReference type="EMBL" id="KNC82164.1"/>
    </source>
</evidence>
<dbReference type="RefSeq" id="XP_014156066.1">
    <property type="nucleotide sequence ID" value="XM_014300591.1"/>
</dbReference>
<protein>
    <recommendedName>
        <fullName evidence="2">Phosphatidic acid phosphatase type 2/haloperoxidase domain-containing protein</fullName>
    </recommendedName>
</protein>
<proteinExistence type="predicted"/>
<organism evidence="3 4">
    <name type="scientific">Sphaeroforma arctica JP610</name>
    <dbReference type="NCBI Taxonomy" id="667725"/>
    <lineage>
        <taxon>Eukaryota</taxon>
        <taxon>Ichthyosporea</taxon>
        <taxon>Ichthyophonida</taxon>
        <taxon>Sphaeroforma</taxon>
    </lineage>
</organism>
<keyword evidence="1" id="KW-0472">Membrane</keyword>
<gene>
    <name evidence="3" type="ORF">SARC_05545</name>
</gene>
<dbReference type="GeneID" id="25906049"/>
<dbReference type="InterPro" id="IPR036938">
    <property type="entry name" value="PAP2/HPO_sf"/>
</dbReference>
<dbReference type="Pfam" id="PF01569">
    <property type="entry name" value="PAP2"/>
    <property type="match status" value="1"/>
</dbReference>
<feature type="transmembrane region" description="Helical" evidence="1">
    <location>
        <begin position="141"/>
        <end position="161"/>
    </location>
</feature>
<dbReference type="Proteomes" id="UP000054560">
    <property type="component" value="Unassembled WGS sequence"/>
</dbReference>
<dbReference type="Gene3D" id="1.20.144.10">
    <property type="entry name" value="Phosphatidic acid phosphatase type 2/haloperoxidase"/>
    <property type="match status" value="1"/>
</dbReference>